<evidence type="ECO:0000313" key="3">
    <source>
        <dbReference type="RefSeq" id="XP_030763686.1"/>
    </source>
</evidence>
<dbReference type="RefSeq" id="XP_030763686.1">
    <property type="nucleotide sequence ID" value="XM_030907826.1"/>
</dbReference>
<dbReference type="KEGG" id="soy:115888194"/>
<name>A0A6J2YK73_SITOR</name>
<gene>
    <name evidence="3" type="primary">LOC115888194</name>
</gene>
<protein>
    <submittedName>
        <fullName evidence="3">Uncharacterized protein LOC115888194</fullName>
    </submittedName>
</protein>
<dbReference type="Proteomes" id="UP000504635">
    <property type="component" value="Unplaced"/>
</dbReference>
<dbReference type="InterPro" id="IPR004119">
    <property type="entry name" value="EcKL"/>
</dbReference>
<keyword evidence="2" id="KW-1185">Reference proteome</keyword>
<evidence type="ECO:0000313" key="2">
    <source>
        <dbReference type="Proteomes" id="UP000504635"/>
    </source>
</evidence>
<dbReference type="InParanoid" id="A0A6J2YK73"/>
<sequence>MAQKNREDEINTILKQVADNTGITNYELNAETNVETGDGFVSEFYTGSVKNKNNNEMIHVAIKKAPTVIPAYGASLFKNENIFYRSIFPSLDKFQEEFCLKVFDNIPVYYGGSLEPEKLYICMENLKLKNYEMHDKMEYLNQAHLEYVFRTYGRFHALSFVFKSQNPESYEDGTKNIIDTFEEIVEGISGATKYGLTVMSNYFESQADKKLYEKTKTLTENITDYYRKALKYEGRHSCFTHGDCWSNNFLFKYSNTGEIEDIKLVDFQLCRDSTPIHDLSYFFYSGASKPDFDNLDYYLELYHKAFVECAKEFDCNGEELYPIKVLKEEWKTYSLLGILMAIMLWQIKLTDKKKCQEFTESENKEENWKSIMSKMLESDAYKKRVENIIRHAINNDII</sequence>
<organism evidence="2 3">
    <name type="scientific">Sitophilus oryzae</name>
    <name type="common">Rice weevil</name>
    <name type="synonym">Curculio oryzae</name>
    <dbReference type="NCBI Taxonomy" id="7048"/>
    <lineage>
        <taxon>Eukaryota</taxon>
        <taxon>Metazoa</taxon>
        <taxon>Ecdysozoa</taxon>
        <taxon>Arthropoda</taxon>
        <taxon>Hexapoda</taxon>
        <taxon>Insecta</taxon>
        <taxon>Pterygota</taxon>
        <taxon>Neoptera</taxon>
        <taxon>Endopterygota</taxon>
        <taxon>Coleoptera</taxon>
        <taxon>Polyphaga</taxon>
        <taxon>Cucujiformia</taxon>
        <taxon>Curculionidae</taxon>
        <taxon>Dryophthorinae</taxon>
        <taxon>Sitophilus</taxon>
    </lineage>
</organism>
<dbReference type="SMART" id="SM00587">
    <property type="entry name" value="CHK"/>
    <property type="match status" value="1"/>
</dbReference>
<dbReference type="Gene3D" id="3.90.1200.10">
    <property type="match status" value="1"/>
</dbReference>
<dbReference type="GeneID" id="115888194"/>
<proteinExistence type="predicted"/>
<accession>A0A6J2YK73</accession>
<dbReference type="OrthoDB" id="8250698at2759"/>
<evidence type="ECO:0000259" key="1">
    <source>
        <dbReference type="SMART" id="SM00587"/>
    </source>
</evidence>
<dbReference type="InterPro" id="IPR011009">
    <property type="entry name" value="Kinase-like_dom_sf"/>
</dbReference>
<reference evidence="3" key="1">
    <citation type="submission" date="2025-08" db="UniProtKB">
        <authorList>
            <consortium name="RefSeq"/>
        </authorList>
    </citation>
    <scope>IDENTIFICATION</scope>
    <source>
        <tissue evidence="3">Gonads</tissue>
    </source>
</reference>
<dbReference type="PANTHER" id="PTHR11012">
    <property type="entry name" value="PROTEIN KINASE-LIKE DOMAIN-CONTAINING"/>
    <property type="match status" value="1"/>
</dbReference>
<dbReference type="Pfam" id="PF02958">
    <property type="entry name" value="EcKL"/>
    <property type="match status" value="1"/>
</dbReference>
<dbReference type="InterPro" id="IPR015897">
    <property type="entry name" value="CHK_kinase-like"/>
</dbReference>
<feature type="domain" description="CHK kinase-like" evidence="1">
    <location>
        <begin position="121"/>
        <end position="312"/>
    </location>
</feature>
<dbReference type="SUPFAM" id="SSF56112">
    <property type="entry name" value="Protein kinase-like (PK-like)"/>
    <property type="match status" value="1"/>
</dbReference>
<dbReference type="AlphaFoldDB" id="A0A6J2YK73"/>
<dbReference type="PANTHER" id="PTHR11012:SF30">
    <property type="entry name" value="PROTEIN KINASE-LIKE DOMAIN-CONTAINING"/>
    <property type="match status" value="1"/>
</dbReference>